<reference evidence="2" key="2">
    <citation type="submission" date="2016-04" db="EMBL/GenBank/DDBJ databases">
        <title>Complete Genome and Plasmid Sequences for Rhodococcus fascians D188 and Draft Sequences for Rhodococcus spp. Isolates PBTS 1 and PBTS 2.</title>
        <authorList>
            <person name="Stamer R."/>
            <person name="Vereecke D."/>
            <person name="Zhang Y."/>
            <person name="Schilkey F."/>
            <person name="Devitt N."/>
            <person name="Randall J."/>
        </authorList>
    </citation>
    <scope>NUCLEOTIDE SEQUENCE [LARGE SCALE GENOMIC DNA]</scope>
    <source>
        <strain evidence="2">PBTS2</strain>
    </source>
</reference>
<proteinExistence type="predicted"/>
<protein>
    <recommendedName>
        <fullName evidence="3">ANTAR domain-containing protein</fullName>
    </recommendedName>
</protein>
<dbReference type="KEGG" id="rhs:A3Q41_02226"/>
<name>A0A143QL70_RHOFA</name>
<evidence type="ECO:0008006" key="3">
    <source>
        <dbReference type="Google" id="ProtNLM"/>
    </source>
</evidence>
<dbReference type="OrthoDB" id="4466557at2"/>
<gene>
    <name evidence="1" type="ORF">A3Q41_02226</name>
</gene>
<evidence type="ECO:0000313" key="1">
    <source>
        <dbReference type="EMBL" id="AMY23528.1"/>
    </source>
</evidence>
<dbReference type="Proteomes" id="UP000076038">
    <property type="component" value="Chromosome"/>
</dbReference>
<reference evidence="1 2" key="1">
    <citation type="journal article" date="2016" name="Genome Announc.">
        <title>Complete Genome and Plasmid Sequences for Rhodococcus fascians D188 and Draft Sequences for Rhodococcus Isolates PBTS 1 and PBTS 2.</title>
        <authorList>
            <person name="Stamler R.A."/>
            <person name="Vereecke D."/>
            <person name="Zhang Y."/>
            <person name="Schilkey F."/>
            <person name="Devitt N."/>
            <person name="Randall J.J."/>
        </authorList>
    </citation>
    <scope>NUCLEOTIDE SEQUENCE [LARGE SCALE GENOMIC DNA]</scope>
    <source>
        <strain evidence="1 2">PBTS2</strain>
    </source>
</reference>
<evidence type="ECO:0000313" key="2">
    <source>
        <dbReference type="Proteomes" id="UP000076038"/>
    </source>
</evidence>
<keyword evidence="2" id="KW-1185">Reference proteome</keyword>
<dbReference type="RefSeq" id="WP_048317564.1">
    <property type="nucleotide sequence ID" value="NZ_CP015220.1"/>
</dbReference>
<dbReference type="EMBL" id="CP015220">
    <property type="protein sequence ID" value="AMY23528.1"/>
    <property type="molecule type" value="Genomic_DNA"/>
</dbReference>
<dbReference type="AlphaFoldDB" id="A0A143QL70"/>
<dbReference type="PATRIC" id="fig|1653479.3.peg.2255"/>
<sequence>MELHTRPLADLARLTTALDCSTVDLAQSVDRLLSDIDAAVPAVVSVTLTVIVDGEYFEVSASTGGSADRMPASSLRVTLADPHRTGTRKYLLILSGTAGALTDFAADVSRSIGLGVESAVLDRHLRGADGSGSTESGTHALASVSEVNQAIGVFIAGGRSAAEGRAELHRLAAQSGTPTAEVARRTLRDARAWFPPQAP</sequence>
<accession>A0A143QL70</accession>
<organism evidence="1 2">
    <name type="scientific">Rhodococcoides fascians</name>
    <name type="common">Rhodococcus fascians</name>
    <dbReference type="NCBI Taxonomy" id="1828"/>
    <lineage>
        <taxon>Bacteria</taxon>
        <taxon>Bacillati</taxon>
        <taxon>Actinomycetota</taxon>
        <taxon>Actinomycetes</taxon>
        <taxon>Mycobacteriales</taxon>
        <taxon>Nocardiaceae</taxon>
        <taxon>Rhodococcoides</taxon>
    </lineage>
</organism>